<evidence type="ECO:0000313" key="1">
    <source>
        <dbReference type="EMBL" id="KAH6924414.1"/>
    </source>
</evidence>
<proteinExistence type="predicted"/>
<name>A0ACB7RV63_HYAAI</name>
<organism evidence="1 2">
    <name type="scientific">Hyalomma asiaticum</name>
    <name type="common">Tick</name>
    <dbReference type="NCBI Taxonomy" id="266040"/>
    <lineage>
        <taxon>Eukaryota</taxon>
        <taxon>Metazoa</taxon>
        <taxon>Ecdysozoa</taxon>
        <taxon>Arthropoda</taxon>
        <taxon>Chelicerata</taxon>
        <taxon>Arachnida</taxon>
        <taxon>Acari</taxon>
        <taxon>Parasitiformes</taxon>
        <taxon>Ixodida</taxon>
        <taxon>Ixodoidea</taxon>
        <taxon>Ixodidae</taxon>
        <taxon>Hyalomminae</taxon>
        <taxon>Hyalomma</taxon>
    </lineage>
</organism>
<dbReference type="EMBL" id="CM023488">
    <property type="protein sequence ID" value="KAH6924414.1"/>
    <property type="molecule type" value="Genomic_DNA"/>
</dbReference>
<comment type="caution">
    <text evidence="1">The sequence shown here is derived from an EMBL/GenBank/DDBJ whole genome shotgun (WGS) entry which is preliminary data.</text>
</comment>
<dbReference type="Proteomes" id="UP000821845">
    <property type="component" value="Chromosome 8"/>
</dbReference>
<accession>A0ACB7RV63</accession>
<sequence length="221" mass="24323">MMSQQAPAALPKRVSRSLEMKKGAGRSTRTHSASMERRNRGPGSAGSASVLARFITTPRLQEDTVYMTPSETQLATMLAYSYSFTLFVDLQPVQHWCAPPEMFTNLSEQQWKNAAIPRDSNGDFKQCERYEPIDTPASPLVTPTFQAASDVAGNMGASTQQPVLLRRTNASEVPCESFVYVPGTPGRSAVARWDLVCSRSWYQDLLKAAYTGGEDDLHIAP</sequence>
<reference evidence="1" key="1">
    <citation type="submission" date="2020-05" db="EMBL/GenBank/DDBJ databases">
        <title>Large-scale comparative analyses of tick genomes elucidate their genetic diversity and vector capacities.</title>
        <authorList>
            <person name="Jia N."/>
            <person name="Wang J."/>
            <person name="Shi W."/>
            <person name="Du L."/>
            <person name="Sun Y."/>
            <person name="Zhan W."/>
            <person name="Jiang J."/>
            <person name="Wang Q."/>
            <person name="Zhang B."/>
            <person name="Ji P."/>
            <person name="Sakyi L.B."/>
            <person name="Cui X."/>
            <person name="Yuan T."/>
            <person name="Jiang B."/>
            <person name="Yang W."/>
            <person name="Lam T.T.-Y."/>
            <person name="Chang Q."/>
            <person name="Ding S."/>
            <person name="Wang X."/>
            <person name="Zhu J."/>
            <person name="Ruan X."/>
            <person name="Zhao L."/>
            <person name="Wei J."/>
            <person name="Que T."/>
            <person name="Du C."/>
            <person name="Cheng J."/>
            <person name="Dai P."/>
            <person name="Han X."/>
            <person name="Huang E."/>
            <person name="Gao Y."/>
            <person name="Liu J."/>
            <person name="Shao H."/>
            <person name="Ye R."/>
            <person name="Li L."/>
            <person name="Wei W."/>
            <person name="Wang X."/>
            <person name="Wang C."/>
            <person name="Yang T."/>
            <person name="Huo Q."/>
            <person name="Li W."/>
            <person name="Guo W."/>
            <person name="Chen H."/>
            <person name="Zhou L."/>
            <person name="Ni X."/>
            <person name="Tian J."/>
            <person name="Zhou Y."/>
            <person name="Sheng Y."/>
            <person name="Liu T."/>
            <person name="Pan Y."/>
            <person name="Xia L."/>
            <person name="Li J."/>
            <person name="Zhao F."/>
            <person name="Cao W."/>
        </authorList>
    </citation>
    <scope>NUCLEOTIDE SEQUENCE</scope>
    <source>
        <strain evidence="1">Hyas-2018</strain>
    </source>
</reference>
<protein>
    <submittedName>
        <fullName evidence="1">Uncharacterized protein</fullName>
    </submittedName>
</protein>
<evidence type="ECO:0000313" key="2">
    <source>
        <dbReference type="Proteomes" id="UP000821845"/>
    </source>
</evidence>
<gene>
    <name evidence="1" type="ORF">HPB50_017097</name>
</gene>
<keyword evidence="2" id="KW-1185">Reference proteome</keyword>